<reference evidence="2" key="2">
    <citation type="submission" date="2015-06" db="UniProtKB">
        <authorList>
            <consortium name="EnsemblPlants"/>
        </authorList>
    </citation>
    <scope>IDENTIFICATION</scope>
    <source>
        <strain evidence="2">DM1-3 516 R44</strain>
    </source>
</reference>
<protein>
    <submittedName>
        <fullName evidence="2">DNAJ heat shock N-terminal domain-containing protein</fullName>
    </submittedName>
</protein>
<dbReference type="STRING" id="4113.M1DA22"/>
<dbReference type="Pfam" id="PF11926">
    <property type="entry name" value="DUF3444"/>
    <property type="match status" value="1"/>
</dbReference>
<dbReference type="EnsemblPlants" id="PGSC0003DMT400085685">
    <property type="protein sequence ID" value="PGSC0003DMT400085685"/>
    <property type="gene ID" value="PGSC0003DMG400035256"/>
</dbReference>
<evidence type="ECO:0000313" key="3">
    <source>
        <dbReference type="Proteomes" id="UP000011115"/>
    </source>
</evidence>
<dbReference type="PaxDb" id="4113-PGSC0003DMT400085685"/>
<dbReference type="AlphaFoldDB" id="M1DA22"/>
<dbReference type="OMA" id="SHAVAWE"/>
<sequence length="171" mass="19955">MVLWCPLPKSTIWWHDKTMPIGCGLFQFRNSKPNKYSVTNNFSRVVAVETLKKGVYKIFPRTGEVWALYKNWSAQLVKGNNIEDFDYEIAEIVNVSDNFVDVKFLVLAKGFKSVYMARVEEEVADKVVKICVLEHLRFSHQIPVFCLTEERGGRLRGFWESNWNAFVFTVY</sequence>
<dbReference type="Proteomes" id="UP000011115">
    <property type="component" value="Unassembled WGS sequence"/>
</dbReference>
<dbReference type="eggNOG" id="ENOG502QS8C">
    <property type="taxonomic scope" value="Eukaryota"/>
</dbReference>
<dbReference type="HOGENOM" id="CLU_004676_3_1_1"/>
<evidence type="ECO:0000259" key="1">
    <source>
        <dbReference type="Pfam" id="PF11926"/>
    </source>
</evidence>
<dbReference type="PANTHER" id="PTHR47374">
    <property type="entry name" value="ENDOSOME ANTIGEN-LIKE PROTEIN, PUTATIVE (DUF3444)-RELATED"/>
    <property type="match status" value="1"/>
</dbReference>
<evidence type="ECO:0000313" key="2">
    <source>
        <dbReference type="EnsemblPlants" id="PGSC0003DMT400085685"/>
    </source>
</evidence>
<accession>M1DA22</accession>
<dbReference type="InterPro" id="IPR024593">
    <property type="entry name" value="DUF3444"/>
</dbReference>
<proteinExistence type="predicted"/>
<reference evidence="3" key="1">
    <citation type="journal article" date="2011" name="Nature">
        <title>Genome sequence and analysis of the tuber crop potato.</title>
        <authorList>
            <consortium name="The Potato Genome Sequencing Consortium"/>
        </authorList>
    </citation>
    <scope>NUCLEOTIDE SEQUENCE [LARGE SCALE GENOMIC DNA]</scope>
    <source>
        <strain evidence="3">cv. DM1-3 516 R44</strain>
    </source>
</reference>
<dbReference type="Gramene" id="PGSC0003DMT400085685">
    <property type="protein sequence ID" value="PGSC0003DMT400085685"/>
    <property type="gene ID" value="PGSC0003DMG400035256"/>
</dbReference>
<feature type="domain" description="DUF3444" evidence="1">
    <location>
        <begin position="8"/>
        <end position="150"/>
    </location>
</feature>
<dbReference type="PANTHER" id="PTHR47374:SF6">
    <property type="entry name" value="ENDOSOME ANTIGEN-LIKE PROTEIN, PUTATIVE (DUF3444)-RELATED"/>
    <property type="match status" value="1"/>
</dbReference>
<name>M1DA22_SOLTU</name>
<dbReference type="InParanoid" id="M1DA22"/>
<organism evidence="2 3">
    <name type="scientific">Solanum tuberosum</name>
    <name type="common">Potato</name>
    <dbReference type="NCBI Taxonomy" id="4113"/>
    <lineage>
        <taxon>Eukaryota</taxon>
        <taxon>Viridiplantae</taxon>
        <taxon>Streptophyta</taxon>
        <taxon>Embryophyta</taxon>
        <taxon>Tracheophyta</taxon>
        <taxon>Spermatophyta</taxon>
        <taxon>Magnoliopsida</taxon>
        <taxon>eudicotyledons</taxon>
        <taxon>Gunneridae</taxon>
        <taxon>Pentapetalae</taxon>
        <taxon>asterids</taxon>
        <taxon>lamiids</taxon>
        <taxon>Solanales</taxon>
        <taxon>Solanaceae</taxon>
        <taxon>Solanoideae</taxon>
        <taxon>Solaneae</taxon>
        <taxon>Solanum</taxon>
    </lineage>
</organism>
<keyword evidence="3" id="KW-1185">Reference proteome</keyword>